<dbReference type="InterPro" id="IPR024930">
    <property type="entry name" value="Skp_dom_sf"/>
</dbReference>
<sequence>MMHLRPLVYGLAFAAVCAFSAQGQPLVRAPVESPILTIDSDMLFEDSRFGQQTIEEFEALGAALAAENRRIEDALEAEERELTELRATMTPTEFRALADAFDQKVQETRRTQEAKNRELNSELENRRVMFLNAAAPVLEQLMREAGAAVVLERRSIFISSNAVDITQIAINRLNVVLNGVEFAPEPQ</sequence>
<feature type="signal peptide" evidence="2">
    <location>
        <begin position="1"/>
        <end position="23"/>
    </location>
</feature>
<dbReference type="HOGENOM" id="CLU_085354_1_1_5"/>
<feature type="coiled-coil region" evidence="1">
    <location>
        <begin position="61"/>
        <end position="88"/>
    </location>
</feature>
<dbReference type="Proteomes" id="UP000007029">
    <property type="component" value="Chromosome"/>
</dbReference>
<evidence type="ECO:0000313" key="3">
    <source>
        <dbReference type="EMBL" id="ABG32145.1"/>
    </source>
</evidence>
<dbReference type="EMBL" id="CP000362">
    <property type="protein sequence ID" value="ABG32145.1"/>
    <property type="molecule type" value="Genomic_DNA"/>
</dbReference>
<keyword evidence="1" id="KW-0175">Coiled coil</keyword>
<keyword evidence="4" id="KW-1185">Reference proteome</keyword>
<dbReference type="eggNOG" id="COG2825">
    <property type="taxonomic scope" value="Bacteria"/>
</dbReference>
<organism evidence="3 4">
    <name type="scientific">Roseobacter denitrificans (strain ATCC 33942 / OCh 114)</name>
    <name type="common">Erythrobacter sp. (strain OCh 114)</name>
    <name type="synonym">Roseobacter denitrificans</name>
    <dbReference type="NCBI Taxonomy" id="375451"/>
    <lineage>
        <taxon>Bacteria</taxon>
        <taxon>Pseudomonadati</taxon>
        <taxon>Pseudomonadota</taxon>
        <taxon>Alphaproteobacteria</taxon>
        <taxon>Rhodobacterales</taxon>
        <taxon>Roseobacteraceae</taxon>
        <taxon>Roseobacter</taxon>
    </lineage>
</organism>
<proteinExistence type="predicted"/>
<protein>
    <recommendedName>
        <fullName evidence="5">Outer membrane protein</fullName>
    </recommendedName>
</protein>
<dbReference type="Pfam" id="PF03938">
    <property type="entry name" value="OmpH"/>
    <property type="match status" value="1"/>
</dbReference>
<keyword evidence="2" id="KW-0732">Signal</keyword>
<dbReference type="Gene3D" id="3.30.910.20">
    <property type="entry name" value="Skp domain"/>
    <property type="match status" value="1"/>
</dbReference>
<evidence type="ECO:0000256" key="2">
    <source>
        <dbReference type="SAM" id="SignalP"/>
    </source>
</evidence>
<dbReference type="STRING" id="375451.RD1_2594"/>
<evidence type="ECO:0000256" key="1">
    <source>
        <dbReference type="SAM" id="Coils"/>
    </source>
</evidence>
<feature type="chain" id="PRO_5004184297" description="Outer membrane protein" evidence="2">
    <location>
        <begin position="24"/>
        <end position="187"/>
    </location>
</feature>
<dbReference type="GO" id="GO:0051082">
    <property type="term" value="F:unfolded protein binding"/>
    <property type="evidence" value="ECO:0007669"/>
    <property type="project" value="InterPro"/>
</dbReference>
<gene>
    <name evidence="3" type="ordered locus">RD1_2594</name>
</gene>
<evidence type="ECO:0008006" key="5">
    <source>
        <dbReference type="Google" id="ProtNLM"/>
    </source>
</evidence>
<accession>Q166E8</accession>
<dbReference type="KEGG" id="rde:RD1_2594"/>
<dbReference type="SUPFAM" id="SSF111384">
    <property type="entry name" value="OmpH-like"/>
    <property type="match status" value="1"/>
</dbReference>
<dbReference type="AlphaFoldDB" id="Q166E8"/>
<reference evidence="3 4" key="1">
    <citation type="journal article" date="2007" name="J. Bacteriol.">
        <title>The complete genome sequence of Roseobacter denitrificans reveals a mixotrophic rather than photosynthetic metabolism.</title>
        <authorList>
            <person name="Swingley W.D."/>
            <person name="Sadekar S."/>
            <person name="Mastrian S.D."/>
            <person name="Matthies H.J."/>
            <person name="Hao J."/>
            <person name="Ramos H."/>
            <person name="Acharya C.R."/>
            <person name="Conrad A.L."/>
            <person name="Taylor H.L."/>
            <person name="Dejesa L.C."/>
            <person name="Shah M.K."/>
            <person name="O'huallachain M.E."/>
            <person name="Lince M.T."/>
            <person name="Blankenship R.E."/>
            <person name="Beatty J.T."/>
            <person name="Touchman J.W."/>
        </authorList>
    </citation>
    <scope>NUCLEOTIDE SEQUENCE [LARGE SCALE GENOMIC DNA]</scope>
    <source>
        <strain evidence="4">ATCC 33942 / OCh 114</strain>
    </source>
</reference>
<name>Q166E8_ROSDO</name>
<evidence type="ECO:0000313" key="4">
    <source>
        <dbReference type="Proteomes" id="UP000007029"/>
    </source>
</evidence>
<dbReference type="InterPro" id="IPR005632">
    <property type="entry name" value="Chaperone_Skp"/>
</dbReference>
<dbReference type="SMART" id="SM00935">
    <property type="entry name" value="OmpH"/>
    <property type="match status" value="1"/>
</dbReference>